<feature type="domain" description="Helix-turn-helix" evidence="1">
    <location>
        <begin position="10"/>
        <end position="53"/>
    </location>
</feature>
<dbReference type="InterPro" id="IPR009061">
    <property type="entry name" value="DNA-bd_dom_put_sf"/>
</dbReference>
<dbReference type="SUPFAM" id="SSF46955">
    <property type="entry name" value="Putative DNA-binding domain"/>
    <property type="match status" value="1"/>
</dbReference>
<dbReference type="AlphaFoldDB" id="A0A933GMR7"/>
<dbReference type="Pfam" id="PF12728">
    <property type="entry name" value="HTH_17"/>
    <property type="match status" value="1"/>
</dbReference>
<reference evidence="2" key="1">
    <citation type="submission" date="2020-07" db="EMBL/GenBank/DDBJ databases">
        <title>Huge and variable diversity of episymbiotic CPR bacteria and DPANN archaea in groundwater ecosystems.</title>
        <authorList>
            <person name="He C.Y."/>
            <person name="Keren R."/>
            <person name="Whittaker M."/>
            <person name="Farag I.F."/>
            <person name="Doudna J."/>
            <person name="Cate J.H.D."/>
            <person name="Banfield J.F."/>
        </authorList>
    </citation>
    <scope>NUCLEOTIDE SEQUENCE</scope>
    <source>
        <strain evidence="2">NC_groundwater_1482_Ag_S-0.65um_47_24</strain>
    </source>
</reference>
<dbReference type="InterPro" id="IPR041657">
    <property type="entry name" value="HTH_17"/>
</dbReference>
<dbReference type="Proteomes" id="UP000772181">
    <property type="component" value="Unassembled WGS sequence"/>
</dbReference>
<evidence type="ECO:0000313" key="3">
    <source>
        <dbReference type="Proteomes" id="UP000772181"/>
    </source>
</evidence>
<evidence type="ECO:0000259" key="1">
    <source>
        <dbReference type="Pfam" id="PF12728"/>
    </source>
</evidence>
<gene>
    <name evidence="2" type="ORF">HY730_08875</name>
</gene>
<dbReference type="EMBL" id="JACQWF010000387">
    <property type="protein sequence ID" value="MBI4596472.1"/>
    <property type="molecule type" value="Genomic_DNA"/>
</dbReference>
<proteinExistence type="predicted"/>
<name>A0A933GMR7_UNCTE</name>
<evidence type="ECO:0000313" key="2">
    <source>
        <dbReference type="EMBL" id="MBI4596472.1"/>
    </source>
</evidence>
<accession>A0A933GMR7</accession>
<sequence length="174" mass="20400">MANKKDDIINVREAAQECGRNMETIRRWIWAGKLPAQKLGNQLFIKRSDLISYCRLPAQSLPVKAGETAVREYSAEPRADFLERAVRFQNKLRAKGVKPIDAPEEIRKMREERMEQIERSLTETSDAFRRREALLDFFEKAKAIRNEIHARTGEVFDAEAMIRELRDEREHELE</sequence>
<organism evidence="2 3">
    <name type="scientific">Tectimicrobiota bacterium</name>
    <dbReference type="NCBI Taxonomy" id="2528274"/>
    <lineage>
        <taxon>Bacteria</taxon>
        <taxon>Pseudomonadati</taxon>
        <taxon>Nitrospinota/Tectimicrobiota group</taxon>
        <taxon>Candidatus Tectimicrobiota</taxon>
    </lineage>
</organism>
<comment type="caution">
    <text evidence="2">The sequence shown here is derived from an EMBL/GenBank/DDBJ whole genome shotgun (WGS) entry which is preliminary data.</text>
</comment>
<protein>
    <submittedName>
        <fullName evidence="2">Helix-turn-helix domain-containing protein</fullName>
    </submittedName>
</protein>